<proteinExistence type="predicted"/>
<organism evidence="1">
    <name type="scientific">bioreactor metagenome</name>
    <dbReference type="NCBI Taxonomy" id="1076179"/>
    <lineage>
        <taxon>unclassified sequences</taxon>
        <taxon>metagenomes</taxon>
        <taxon>ecological metagenomes</taxon>
    </lineage>
</organism>
<comment type="caution">
    <text evidence="1">The sequence shown here is derived from an EMBL/GenBank/DDBJ whole genome shotgun (WGS) entry which is preliminary data.</text>
</comment>
<reference evidence="1" key="1">
    <citation type="submission" date="2019-08" db="EMBL/GenBank/DDBJ databases">
        <authorList>
            <person name="Kucharzyk K."/>
            <person name="Murdoch R.W."/>
            <person name="Higgins S."/>
            <person name="Loffler F."/>
        </authorList>
    </citation>
    <scope>NUCLEOTIDE SEQUENCE</scope>
</reference>
<sequence>MVGFAFCLEINVFLHLHFLIGDMFEIRGRQFKLIDQDRFGLFRLDFLQQLIEDLVVQQCLHFTLRHRWLDLIVFFGHQVDDAVRNMLQQLLRNGNDAGIGQSF</sequence>
<evidence type="ECO:0000313" key="1">
    <source>
        <dbReference type="EMBL" id="MPM88932.1"/>
    </source>
</evidence>
<protein>
    <submittedName>
        <fullName evidence="1">Uncharacterized protein</fullName>
    </submittedName>
</protein>
<gene>
    <name evidence="1" type="ORF">SDC9_136036</name>
</gene>
<dbReference type="AlphaFoldDB" id="A0A645DK35"/>
<dbReference type="EMBL" id="VSSQ01036443">
    <property type="protein sequence ID" value="MPM88932.1"/>
    <property type="molecule type" value="Genomic_DNA"/>
</dbReference>
<accession>A0A645DK35</accession>
<name>A0A645DK35_9ZZZZ</name>